<proteinExistence type="predicted"/>
<evidence type="ECO:0000313" key="1">
    <source>
        <dbReference type="EMBL" id="MPC79508.1"/>
    </source>
</evidence>
<organism evidence="1 2">
    <name type="scientific">Portunus trituberculatus</name>
    <name type="common">Swimming crab</name>
    <name type="synonym">Neptunus trituberculatus</name>
    <dbReference type="NCBI Taxonomy" id="210409"/>
    <lineage>
        <taxon>Eukaryota</taxon>
        <taxon>Metazoa</taxon>
        <taxon>Ecdysozoa</taxon>
        <taxon>Arthropoda</taxon>
        <taxon>Crustacea</taxon>
        <taxon>Multicrustacea</taxon>
        <taxon>Malacostraca</taxon>
        <taxon>Eumalacostraca</taxon>
        <taxon>Eucarida</taxon>
        <taxon>Decapoda</taxon>
        <taxon>Pleocyemata</taxon>
        <taxon>Brachyura</taxon>
        <taxon>Eubrachyura</taxon>
        <taxon>Portunoidea</taxon>
        <taxon>Portunidae</taxon>
        <taxon>Portuninae</taxon>
        <taxon>Portunus</taxon>
    </lineage>
</organism>
<dbReference type="Proteomes" id="UP000324222">
    <property type="component" value="Unassembled WGS sequence"/>
</dbReference>
<sequence>MRSSCSILARWQRS</sequence>
<reference evidence="1 2" key="1">
    <citation type="submission" date="2019-05" db="EMBL/GenBank/DDBJ databases">
        <title>Another draft genome of Portunus trituberculatus and its Hox gene families provides insights of decapod evolution.</title>
        <authorList>
            <person name="Jeong J.-H."/>
            <person name="Song I."/>
            <person name="Kim S."/>
            <person name="Choi T."/>
            <person name="Kim D."/>
            <person name="Ryu S."/>
            <person name="Kim W."/>
        </authorList>
    </citation>
    <scope>NUCLEOTIDE SEQUENCE [LARGE SCALE GENOMIC DNA]</scope>
    <source>
        <tissue evidence="1">Muscle</tissue>
    </source>
</reference>
<accession>A0A5B7IFA0</accession>
<name>A0A5B7IFA0_PORTR</name>
<evidence type="ECO:0000313" key="2">
    <source>
        <dbReference type="Proteomes" id="UP000324222"/>
    </source>
</evidence>
<keyword evidence="2" id="KW-1185">Reference proteome</keyword>
<protein>
    <submittedName>
        <fullName evidence="1">Uncharacterized protein</fullName>
    </submittedName>
</protein>
<dbReference type="EMBL" id="VSRR010051322">
    <property type="protein sequence ID" value="MPC79508.1"/>
    <property type="molecule type" value="Genomic_DNA"/>
</dbReference>
<comment type="caution">
    <text evidence="1">The sequence shown here is derived from an EMBL/GenBank/DDBJ whole genome shotgun (WGS) entry which is preliminary data.</text>
</comment>
<gene>
    <name evidence="1" type="ORF">E2C01_074037</name>
</gene>